<reference evidence="6" key="1">
    <citation type="submission" date="2016-10" db="EMBL/GenBank/DDBJ databases">
        <authorList>
            <person name="Varghese N."/>
            <person name="Submissions S."/>
        </authorList>
    </citation>
    <scope>NUCLEOTIDE SEQUENCE [LARGE SCALE GENOMIC DNA]</scope>
    <source>
        <strain evidence="6">CGMCC 4.3516</strain>
    </source>
</reference>
<feature type="disulfide bond" evidence="2">
    <location>
        <begin position="181"/>
        <end position="230"/>
    </location>
</feature>
<keyword evidence="6" id="KW-1185">Reference proteome</keyword>
<dbReference type="Proteomes" id="UP000198949">
    <property type="component" value="Unassembled WGS sequence"/>
</dbReference>
<dbReference type="PANTHER" id="PTHR37981:SF1">
    <property type="entry name" value="SGNH HYDROLASE-TYPE ESTERASE DOMAIN-CONTAINING PROTEIN"/>
    <property type="match status" value="1"/>
</dbReference>
<dbReference type="Pfam" id="PF13472">
    <property type="entry name" value="Lipase_GDSL_2"/>
    <property type="match status" value="1"/>
</dbReference>
<keyword evidence="5" id="KW-0378">Hydrolase</keyword>
<dbReference type="AlphaFoldDB" id="A0A1G7CV99"/>
<feature type="domain" description="SGNH hydrolase-type esterase" evidence="4">
    <location>
        <begin position="38"/>
        <end position="255"/>
    </location>
</feature>
<evidence type="ECO:0000256" key="3">
    <source>
        <dbReference type="SAM" id="SignalP"/>
    </source>
</evidence>
<dbReference type="CDD" id="cd01823">
    <property type="entry name" value="SEST_like"/>
    <property type="match status" value="1"/>
</dbReference>
<organism evidence="5 6">
    <name type="scientific">Glycomyces harbinensis</name>
    <dbReference type="NCBI Taxonomy" id="58114"/>
    <lineage>
        <taxon>Bacteria</taxon>
        <taxon>Bacillati</taxon>
        <taxon>Actinomycetota</taxon>
        <taxon>Actinomycetes</taxon>
        <taxon>Glycomycetales</taxon>
        <taxon>Glycomycetaceae</taxon>
        <taxon>Glycomyces</taxon>
    </lineage>
</organism>
<dbReference type="SUPFAM" id="SSF52266">
    <property type="entry name" value="SGNH hydrolase"/>
    <property type="match status" value="1"/>
</dbReference>
<evidence type="ECO:0000313" key="6">
    <source>
        <dbReference type="Proteomes" id="UP000198949"/>
    </source>
</evidence>
<dbReference type="OrthoDB" id="5175624at2"/>
<evidence type="ECO:0000259" key="4">
    <source>
        <dbReference type="Pfam" id="PF13472"/>
    </source>
</evidence>
<dbReference type="InterPro" id="IPR037460">
    <property type="entry name" value="SEST-like"/>
</dbReference>
<sequence>MSYPRRISTMAAALLAAVVSVLALTSGTAQAQTIEYVALGDSYASGVGTRSYIDDGSDCSRSNAAYPSLIAEELGADLTFAACSGARTGDVLASQLGGLSSGTDLVTITIGGNDTGWAGVVQQCAYPYPWTCDSQIDAAEAFIRDRLPAKLHAVYDAIESAAPNAEVIVLGYPRLFNGEQCNVITRISPAEQSALNAAADLLGDTIGQVAGSHGFDYVDVRDAFEGHAVCDDTEWVNGLSYPISESYHPNAAGQRDGYFPLLNALV</sequence>
<feature type="signal peptide" evidence="3">
    <location>
        <begin position="1"/>
        <end position="31"/>
    </location>
</feature>
<dbReference type="GO" id="GO:0004806">
    <property type="term" value="F:triacylglycerol lipase activity"/>
    <property type="evidence" value="ECO:0007669"/>
    <property type="project" value="TreeGrafter"/>
</dbReference>
<evidence type="ECO:0000256" key="1">
    <source>
        <dbReference type="PIRSR" id="PIRSR637460-1"/>
    </source>
</evidence>
<dbReference type="RefSeq" id="WP_091040236.1">
    <property type="nucleotide sequence ID" value="NZ_FNAD01000021.1"/>
</dbReference>
<keyword evidence="3" id="KW-0732">Signal</keyword>
<evidence type="ECO:0000256" key="2">
    <source>
        <dbReference type="PIRSR" id="PIRSR637460-2"/>
    </source>
</evidence>
<evidence type="ECO:0000313" key="5">
    <source>
        <dbReference type="EMBL" id="SDE42556.1"/>
    </source>
</evidence>
<dbReference type="PANTHER" id="PTHR37981">
    <property type="entry name" value="LIPASE 2"/>
    <property type="match status" value="1"/>
</dbReference>
<feature type="disulfide bond" evidence="2">
    <location>
        <begin position="124"/>
        <end position="132"/>
    </location>
</feature>
<dbReference type="InterPro" id="IPR013830">
    <property type="entry name" value="SGNH_hydro"/>
</dbReference>
<keyword evidence="2" id="KW-1015">Disulfide bond</keyword>
<gene>
    <name evidence="5" type="ORF">SAMN05216270_12119</name>
</gene>
<protein>
    <submittedName>
        <fullName evidence="5">GDSL-like Lipase/Acylhydrolase family protein</fullName>
    </submittedName>
</protein>
<feature type="chain" id="PRO_5011672302" evidence="3">
    <location>
        <begin position="32"/>
        <end position="266"/>
    </location>
</feature>
<name>A0A1G7CV99_9ACTN</name>
<feature type="active site" description="Nucleophile" evidence="1">
    <location>
        <position position="42"/>
    </location>
</feature>
<dbReference type="InterPro" id="IPR036514">
    <property type="entry name" value="SGNH_hydro_sf"/>
</dbReference>
<feature type="active site" evidence="1">
    <location>
        <position position="248"/>
    </location>
</feature>
<feature type="disulfide bond" evidence="2">
    <location>
        <begin position="59"/>
        <end position="83"/>
    </location>
</feature>
<proteinExistence type="predicted"/>
<accession>A0A1G7CV99</accession>
<dbReference type="EMBL" id="FNAD01000021">
    <property type="protein sequence ID" value="SDE42556.1"/>
    <property type="molecule type" value="Genomic_DNA"/>
</dbReference>
<dbReference type="STRING" id="58114.SAMN05216270_12119"/>
<dbReference type="Gene3D" id="3.40.50.1110">
    <property type="entry name" value="SGNH hydrolase"/>
    <property type="match status" value="1"/>
</dbReference>
<dbReference type="GO" id="GO:0019433">
    <property type="term" value="P:triglyceride catabolic process"/>
    <property type="evidence" value="ECO:0007669"/>
    <property type="project" value="TreeGrafter"/>
</dbReference>